<reference evidence="1 2" key="1">
    <citation type="submission" date="2020-04" db="EMBL/GenBank/DDBJ databases">
        <authorList>
            <person name="Wallbank WR R."/>
            <person name="Pardo Diaz C."/>
            <person name="Kozak K."/>
            <person name="Martin S."/>
            <person name="Jiggins C."/>
            <person name="Moest M."/>
            <person name="Warren A I."/>
            <person name="Byers J.R.P. K."/>
            <person name="Montejo-Kovacevich G."/>
            <person name="Yen C E."/>
        </authorList>
    </citation>
    <scope>NUCLEOTIDE SEQUENCE [LARGE SCALE GENOMIC DNA]</scope>
</reference>
<gene>
    <name evidence="1" type="ORF">APLA_LOCUS4370</name>
</gene>
<evidence type="ECO:0000313" key="1">
    <source>
        <dbReference type="EMBL" id="CAB3230832.1"/>
    </source>
</evidence>
<evidence type="ECO:0000313" key="2">
    <source>
        <dbReference type="Proteomes" id="UP000494106"/>
    </source>
</evidence>
<dbReference type="OrthoDB" id="20109at2759"/>
<proteinExistence type="predicted"/>
<sequence length="197" mass="23078">MEASKLQKKKNTISKGKLKKTIKNVICRPDQVFWPEIMEDNRLRLENILNKYKVKMPEFKKPHWKELMLIPKENRPKPPKIKKVDGLLFGITECSHAIDKYQCSAIILESAVNPRIIVEPILEKCTLREIPVLCMRDLRKLTLLNFGVKTSCLGLRNECLLDVYNEIITMYTRLKPTDNKEIDTYAKMHIKRIVSKK</sequence>
<keyword evidence="2" id="KW-1185">Reference proteome</keyword>
<accession>A0A8S0ZDT8</accession>
<dbReference type="EMBL" id="CADEBC010000428">
    <property type="protein sequence ID" value="CAB3230832.1"/>
    <property type="molecule type" value="Genomic_DNA"/>
</dbReference>
<dbReference type="Gene3D" id="3.30.1330.30">
    <property type="match status" value="1"/>
</dbReference>
<dbReference type="InterPro" id="IPR029064">
    <property type="entry name" value="Ribosomal_eL30-like_sf"/>
</dbReference>
<evidence type="ECO:0008006" key="3">
    <source>
        <dbReference type="Google" id="ProtNLM"/>
    </source>
</evidence>
<dbReference type="Proteomes" id="UP000494106">
    <property type="component" value="Unassembled WGS sequence"/>
</dbReference>
<organism evidence="1 2">
    <name type="scientific">Arctia plantaginis</name>
    <name type="common">Wood tiger moth</name>
    <name type="synonym">Phalaena plantaginis</name>
    <dbReference type="NCBI Taxonomy" id="874455"/>
    <lineage>
        <taxon>Eukaryota</taxon>
        <taxon>Metazoa</taxon>
        <taxon>Ecdysozoa</taxon>
        <taxon>Arthropoda</taxon>
        <taxon>Hexapoda</taxon>
        <taxon>Insecta</taxon>
        <taxon>Pterygota</taxon>
        <taxon>Neoptera</taxon>
        <taxon>Endopterygota</taxon>
        <taxon>Lepidoptera</taxon>
        <taxon>Glossata</taxon>
        <taxon>Ditrysia</taxon>
        <taxon>Noctuoidea</taxon>
        <taxon>Erebidae</taxon>
        <taxon>Arctiinae</taxon>
        <taxon>Arctia</taxon>
    </lineage>
</organism>
<comment type="caution">
    <text evidence="1">The sequence shown here is derived from an EMBL/GenBank/DDBJ whole genome shotgun (WGS) entry which is preliminary data.</text>
</comment>
<dbReference type="AlphaFoldDB" id="A0A8S0ZDT8"/>
<dbReference type="SUPFAM" id="SSF55315">
    <property type="entry name" value="L30e-like"/>
    <property type="match status" value="1"/>
</dbReference>
<protein>
    <recommendedName>
        <fullName evidence="3">Ribosomal protein L7Ae/L30e/S12e/Gadd45 domain-containing protein</fullName>
    </recommendedName>
</protein>
<name>A0A8S0ZDT8_ARCPL</name>